<evidence type="ECO:0000313" key="2">
    <source>
        <dbReference type="EMBL" id="STY59459.1"/>
    </source>
</evidence>
<gene>
    <name evidence="2" type="ORF">NCTC10638_00629</name>
</gene>
<feature type="chain" id="PRO_5016573585" description="Lipoprotein" evidence="1">
    <location>
        <begin position="21"/>
        <end position="139"/>
    </location>
</feature>
<keyword evidence="1" id="KW-0732">Signal</keyword>
<accession>A0A378MVW7</accession>
<sequence length="139" mass="16205">MLRLLSFCFIFLLSACTVLPQIKQLPPQVESVKSFKVENNGQQSLLLIQFYENKWRWIQTDPLSAPIARVWLTKKGWEPDGFVMPNKQAQLLFTALVNALNPHSPPFYLDKGWKIEREKSQFTIWLPDSSKWKVEILGE</sequence>
<protein>
    <recommendedName>
        <fullName evidence="4">Lipoprotein</fullName>
    </recommendedName>
</protein>
<evidence type="ECO:0000256" key="1">
    <source>
        <dbReference type="SAM" id="SignalP"/>
    </source>
</evidence>
<name>A0A378MVW7_MANHA</name>
<feature type="signal peptide" evidence="1">
    <location>
        <begin position="1"/>
        <end position="20"/>
    </location>
</feature>
<evidence type="ECO:0000313" key="3">
    <source>
        <dbReference type="Proteomes" id="UP000254802"/>
    </source>
</evidence>
<dbReference type="EMBL" id="UGPN01000002">
    <property type="protein sequence ID" value="STY59459.1"/>
    <property type="molecule type" value="Genomic_DNA"/>
</dbReference>
<organism evidence="2 3">
    <name type="scientific">Mannheimia haemolytica</name>
    <name type="common">Pasteurella haemolytica</name>
    <dbReference type="NCBI Taxonomy" id="75985"/>
    <lineage>
        <taxon>Bacteria</taxon>
        <taxon>Pseudomonadati</taxon>
        <taxon>Pseudomonadota</taxon>
        <taxon>Gammaproteobacteria</taxon>
        <taxon>Pasteurellales</taxon>
        <taxon>Pasteurellaceae</taxon>
        <taxon>Mannheimia</taxon>
    </lineage>
</organism>
<dbReference type="Proteomes" id="UP000254802">
    <property type="component" value="Unassembled WGS sequence"/>
</dbReference>
<dbReference type="PROSITE" id="PS51257">
    <property type="entry name" value="PROKAR_LIPOPROTEIN"/>
    <property type="match status" value="1"/>
</dbReference>
<evidence type="ECO:0008006" key="4">
    <source>
        <dbReference type="Google" id="ProtNLM"/>
    </source>
</evidence>
<reference evidence="2 3" key="1">
    <citation type="submission" date="2018-06" db="EMBL/GenBank/DDBJ databases">
        <authorList>
            <consortium name="Pathogen Informatics"/>
            <person name="Doyle S."/>
        </authorList>
    </citation>
    <scope>NUCLEOTIDE SEQUENCE [LARGE SCALE GENOMIC DNA]</scope>
    <source>
        <strain evidence="2 3">NCTC10638</strain>
    </source>
</reference>
<dbReference type="RefSeq" id="WP_330500000.1">
    <property type="nucleotide sequence ID" value="NZ_CP183431.1"/>
</dbReference>
<dbReference type="AlphaFoldDB" id="A0A378MVW7"/>
<proteinExistence type="predicted"/>
<dbReference type="STRING" id="75985.WC39_01095"/>